<comment type="caution">
    <text evidence="5">The sequence shown here is derived from an EMBL/GenBank/DDBJ whole genome shotgun (WGS) entry which is preliminary data.</text>
</comment>
<dbReference type="InterPro" id="IPR002577">
    <property type="entry name" value="HTH_HxlR"/>
</dbReference>
<dbReference type="InterPro" id="IPR036390">
    <property type="entry name" value="WH_DNA-bd_sf"/>
</dbReference>
<dbReference type="PROSITE" id="PS51118">
    <property type="entry name" value="HTH_HXLR"/>
    <property type="match status" value="1"/>
</dbReference>
<keyword evidence="6" id="KW-1185">Reference proteome</keyword>
<evidence type="ECO:0000259" key="4">
    <source>
        <dbReference type="PROSITE" id="PS51118"/>
    </source>
</evidence>
<organism evidence="5 6">
    <name type="scientific">Dictyobacter halimunensis</name>
    <dbReference type="NCBI Taxonomy" id="3026934"/>
    <lineage>
        <taxon>Bacteria</taxon>
        <taxon>Bacillati</taxon>
        <taxon>Chloroflexota</taxon>
        <taxon>Ktedonobacteria</taxon>
        <taxon>Ktedonobacterales</taxon>
        <taxon>Dictyobacteraceae</taxon>
        <taxon>Dictyobacter</taxon>
    </lineage>
</organism>
<dbReference type="Pfam" id="PF01638">
    <property type="entry name" value="HxlR"/>
    <property type="match status" value="1"/>
</dbReference>
<gene>
    <name evidence="5" type="ORF">KDH_00530</name>
</gene>
<dbReference type="Gene3D" id="1.10.10.10">
    <property type="entry name" value="Winged helix-like DNA-binding domain superfamily/Winged helix DNA-binding domain"/>
    <property type="match status" value="1"/>
</dbReference>
<evidence type="ECO:0000256" key="1">
    <source>
        <dbReference type="ARBA" id="ARBA00023015"/>
    </source>
</evidence>
<evidence type="ECO:0000313" key="5">
    <source>
        <dbReference type="EMBL" id="GLV53198.1"/>
    </source>
</evidence>
<dbReference type="SUPFAM" id="SSF46785">
    <property type="entry name" value="Winged helix' DNA-binding domain"/>
    <property type="match status" value="1"/>
</dbReference>
<keyword evidence="2" id="KW-0238">DNA-binding</keyword>
<dbReference type="Proteomes" id="UP001344906">
    <property type="component" value="Unassembled WGS sequence"/>
</dbReference>
<dbReference type="InterPro" id="IPR036388">
    <property type="entry name" value="WH-like_DNA-bd_sf"/>
</dbReference>
<keyword evidence="3" id="KW-0804">Transcription</keyword>
<feature type="domain" description="HTH hxlR-type" evidence="4">
    <location>
        <begin position="1"/>
        <end position="65"/>
    </location>
</feature>
<sequence length="79" mass="8993">MVGNISDRILSIRLKELEEQKIIQRTAFDDIPVRIEYTLTAKGEALNEVIDAIERWGTEWLPEPEEGATQQACPPQKIS</sequence>
<dbReference type="PANTHER" id="PTHR33204">
    <property type="entry name" value="TRANSCRIPTIONAL REGULATOR, MARR FAMILY"/>
    <property type="match status" value="1"/>
</dbReference>
<protein>
    <recommendedName>
        <fullName evidence="4">HTH hxlR-type domain-containing protein</fullName>
    </recommendedName>
</protein>
<evidence type="ECO:0000313" key="6">
    <source>
        <dbReference type="Proteomes" id="UP001344906"/>
    </source>
</evidence>
<evidence type="ECO:0000256" key="2">
    <source>
        <dbReference type="ARBA" id="ARBA00023125"/>
    </source>
</evidence>
<accession>A0ABQ6FGV7</accession>
<dbReference type="PANTHER" id="PTHR33204:SF18">
    <property type="entry name" value="TRANSCRIPTIONAL REGULATORY PROTEIN"/>
    <property type="match status" value="1"/>
</dbReference>
<keyword evidence="1" id="KW-0805">Transcription regulation</keyword>
<reference evidence="5 6" key="1">
    <citation type="submission" date="2023-02" db="EMBL/GenBank/DDBJ databases">
        <title>Dictyobacter halimunensis sp. nov., a new member of the class Ktedonobacteria from forest soil in a geothermal area.</title>
        <authorList>
            <person name="Rachmania M.K."/>
            <person name="Ningsih F."/>
            <person name="Sakai Y."/>
            <person name="Yabe S."/>
            <person name="Yokota A."/>
            <person name="Sjamsuridzal W."/>
        </authorList>
    </citation>
    <scope>NUCLEOTIDE SEQUENCE [LARGE SCALE GENOMIC DNA]</scope>
    <source>
        <strain evidence="5 6">S3.2.2.5</strain>
    </source>
</reference>
<evidence type="ECO:0000256" key="3">
    <source>
        <dbReference type="ARBA" id="ARBA00023163"/>
    </source>
</evidence>
<name>A0ABQ6FGV7_9CHLR</name>
<dbReference type="EMBL" id="BSRI01000001">
    <property type="protein sequence ID" value="GLV53198.1"/>
    <property type="molecule type" value="Genomic_DNA"/>
</dbReference>
<proteinExistence type="predicted"/>